<dbReference type="Proteomes" id="UP000078542">
    <property type="component" value="Unassembled WGS sequence"/>
</dbReference>
<proteinExistence type="predicted"/>
<evidence type="ECO:0000313" key="2">
    <source>
        <dbReference type="Proteomes" id="UP000078542"/>
    </source>
</evidence>
<gene>
    <name evidence="1" type="ORF">ALC62_09759</name>
</gene>
<dbReference type="AlphaFoldDB" id="A0A151IF21"/>
<sequence>MDSNGFIIAEFHDGLQLTPTAWYNINKSSSIWPSHFKTKLRINKAIVTKEMPREKSDWEELPIKKIFGTADTYEEGMKKLIRAEDTSNIDTAV</sequence>
<dbReference type="EMBL" id="KQ977825">
    <property type="protein sequence ID" value="KYM99496.1"/>
    <property type="molecule type" value="Genomic_DNA"/>
</dbReference>
<evidence type="ECO:0000313" key="1">
    <source>
        <dbReference type="EMBL" id="KYM99496.1"/>
    </source>
</evidence>
<organism evidence="1 2">
    <name type="scientific">Cyphomyrmex costatus</name>
    <dbReference type="NCBI Taxonomy" id="456900"/>
    <lineage>
        <taxon>Eukaryota</taxon>
        <taxon>Metazoa</taxon>
        <taxon>Ecdysozoa</taxon>
        <taxon>Arthropoda</taxon>
        <taxon>Hexapoda</taxon>
        <taxon>Insecta</taxon>
        <taxon>Pterygota</taxon>
        <taxon>Neoptera</taxon>
        <taxon>Endopterygota</taxon>
        <taxon>Hymenoptera</taxon>
        <taxon>Apocrita</taxon>
        <taxon>Aculeata</taxon>
        <taxon>Formicoidea</taxon>
        <taxon>Formicidae</taxon>
        <taxon>Myrmicinae</taxon>
        <taxon>Cyphomyrmex</taxon>
    </lineage>
</organism>
<name>A0A151IF21_9HYME</name>
<protein>
    <submittedName>
        <fullName evidence="1">Uncharacterized protein</fullName>
    </submittedName>
</protein>
<reference evidence="1 2" key="1">
    <citation type="submission" date="2016-03" db="EMBL/GenBank/DDBJ databases">
        <title>Cyphomyrmex costatus WGS genome.</title>
        <authorList>
            <person name="Nygaard S."/>
            <person name="Hu H."/>
            <person name="Boomsma J."/>
            <person name="Zhang G."/>
        </authorList>
    </citation>
    <scope>NUCLEOTIDE SEQUENCE [LARGE SCALE GENOMIC DNA]</scope>
    <source>
        <strain evidence="1">MS0001</strain>
        <tissue evidence="1">Whole body</tissue>
    </source>
</reference>
<accession>A0A151IF21</accession>
<keyword evidence="2" id="KW-1185">Reference proteome</keyword>